<organism evidence="2 3">
    <name type="scientific">Trametes pubescens</name>
    <name type="common">White-rot fungus</name>
    <dbReference type="NCBI Taxonomy" id="154538"/>
    <lineage>
        <taxon>Eukaryota</taxon>
        <taxon>Fungi</taxon>
        <taxon>Dikarya</taxon>
        <taxon>Basidiomycota</taxon>
        <taxon>Agaricomycotina</taxon>
        <taxon>Agaricomycetes</taxon>
        <taxon>Polyporales</taxon>
        <taxon>Polyporaceae</taxon>
        <taxon>Trametes</taxon>
    </lineage>
</organism>
<comment type="caution">
    <text evidence="2">The sequence shown here is derived from an EMBL/GenBank/DDBJ whole genome shotgun (WGS) entry which is preliminary data.</text>
</comment>
<evidence type="ECO:0000256" key="1">
    <source>
        <dbReference type="SAM" id="MobiDB-lite"/>
    </source>
</evidence>
<accession>A0A1M2W3X4</accession>
<dbReference type="AlphaFoldDB" id="A0A1M2W3X4"/>
<dbReference type="Proteomes" id="UP000184267">
    <property type="component" value="Unassembled WGS sequence"/>
</dbReference>
<evidence type="ECO:0000313" key="3">
    <source>
        <dbReference type="Proteomes" id="UP000184267"/>
    </source>
</evidence>
<evidence type="ECO:0000313" key="2">
    <source>
        <dbReference type="EMBL" id="OJT14503.1"/>
    </source>
</evidence>
<sequence length="78" mass="7836">MKVPASMERRLGASPAPAVHHPPILPLCPALDVLVGGAETIWVLVCGSAMVEVTAATVDRFDVLAEVASATAGGGETG</sequence>
<name>A0A1M2W3X4_TRAPU</name>
<reference evidence="2 3" key="1">
    <citation type="submission" date="2016-10" db="EMBL/GenBank/DDBJ databases">
        <title>Genome sequence of the basidiomycete white-rot fungus Trametes pubescens.</title>
        <authorList>
            <person name="Makela M.R."/>
            <person name="Granchi Z."/>
            <person name="Peng M."/>
            <person name="De Vries R.P."/>
            <person name="Grigoriev I."/>
            <person name="Riley R."/>
            <person name="Hilden K."/>
        </authorList>
    </citation>
    <scope>NUCLEOTIDE SEQUENCE [LARGE SCALE GENOMIC DNA]</scope>
    <source>
        <strain evidence="2 3">FBCC735</strain>
    </source>
</reference>
<dbReference type="EMBL" id="MNAD01000281">
    <property type="protein sequence ID" value="OJT14503.1"/>
    <property type="molecule type" value="Genomic_DNA"/>
</dbReference>
<proteinExistence type="predicted"/>
<feature type="region of interest" description="Disordered" evidence="1">
    <location>
        <begin position="1"/>
        <end position="21"/>
    </location>
</feature>
<protein>
    <submittedName>
        <fullName evidence="2">Uncharacterized protein</fullName>
    </submittedName>
</protein>
<keyword evidence="3" id="KW-1185">Reference proteome</keyword>
<gene>
    <name evidence="2" type="ORF">TRAPUB_8949</name>
</gene>